<dbReference type="Proteomes" id="UP001165064">
    <property type="component" value="Unassembled WGS sequence"/>
</dbReference>
<protein>
    <submittedName>
        <fullName evidence="1">Unnamed protein product</fullName>
    </submittedName>
</protein>
<organism evidence="1 2">
    <name type="scientific">Ambrosiozyma monospora</name>
    <name type="common">Yeast</name>
    <name type="synonym">Endomycopsis monosporus</name>
    <dbReference type="NCBI Taxonomy" id="43982"/>
    <lineage>
        <taxon>Eukaryota</taxon>
        <taxon>Fungi</taxon>
        <taxon>Dikarya</taxon>
        <taxon>Ascomycota</taxon>
        <taxon>Saccharomycotina</taxon>
        <taxon>Pichiomycetes</taxon>
        <taxon>Pichiales</taxon>
        <taxon>Pichiaceae</taxon>
        <taxon>Ambrosiozyma</taxon>
    </lineage>
</organism>
<dbReference type="EMBL" id="BSXS01005805">
    <property type="protein sequence ID" value="GME84823.1"/>
    <property type="molecule type" value="Genomic_DNA"/>
</dbReference>
<evidence type="ECO:0000313" key="2">
    <source>
        <dbReference type="Proteomes" id="UP001165064"/>
    </source>
</evidence>
<reference evidence="1" key="1">
    <citation type="submission" date="2023-04" db="EMBL/GenBank/DDBJ databases">
        <title>Ambrosiozyma monospora NBRC 10751.</title>
        <authorList>
            <person name="Ichikawa N."/>
            <person name="Sato H."/>
            <person name="Tonouchi N."/>
        </authorList>
    </citation>
    <scope>NUCLEOTIDE SEQUENCE</scope>
    <source>
        <strain evidence="1">NBRC 10751</strain>
    </source>
</reference>
<proteinExistence type="predicted"/>
<gene>
    <name evidence="1" type="ORF">Amon02_000712600</name>
</gene>
<name>A0ACB5TAQ4_AMBMO</name>
<keyword evidence="2" id="KW-1185">Reference proteome</keyword>
<evidence type="ECO:0000313" key="1">
    <source>
        <dbReference type="EMBL" id="GME84823.1"/>
    </source>
</evidence>
<comment type="caution">
    <text evidence="1">The sequence shown here is derived from an EMBL/GenBank/DDBJ whole genome shotgun (WGS) entry which is preliminary data.</text>
</comment>
<sequence length="162" mass="18302">MALNHDSNDSDTDRLFNDTSPQDERSSHALSQRPKLEEDTIPNLSAPPPEPTTQDVVPDNYFVTNVKEEEDMSHSFQPEVKQESETVSQITVKKERKRSLFLPTPSPKKRKNLLGGGGSTARRIFEEDSPRKTRSKARTPTESEIILISDSEPDENEIIILD</sequence>
<accession>A0ACB5TAQ4</accession>